<keyword evidence="2" id="KW-1185">Reference proteome</keyword>
<dbReference type="Proteomes" id="UP000299102">
    <property type="component" value="Unassembled WGS sequence"/>
</dbReference>
<reference evidence="1 2" key="1">
    <citation type="journal article" date="2019" name="Commun. Biol.">
        <title>The bagworm genome reveals a unique fibroin gene that provides high tensile strength.</title>
        <authorList>
            <person name="Kono N."/>
            <person name="Nakamura H."/>
            <person name="Ohtoshi R."/>
            <person name="Tomita M."/>
            <person name="Numata K."/>
            <person name="Arakawa K."/>
        </authorList>
    </citation>
    <scope>NUCLEOTIDE SEQUENCE [LARGE SCALE GENOMIC DNA]</scope>
</reference>
<evidence type="ECO:0000313" key="2">
    <source>
        <dbReference type="Proteomes" id="UP000299102"/>
    </source>
</evidence>
<accession>A0A4C1XP65</accession>
<comment type="caution">
    <text evidence="1">The sequence shown here is derived from an EMBL/GenBank/DDBJ whole genome shotgun (WGS) entry which is preliminary data.</text>
</comment>
<evidence type="ECO:0000313" key="1">
    <source>
        <dbReference type="EMBL" id="GBP64792.1"/>
    </source>
</evidence>
<dbReference type="EMBL" id="BGZK01000909">
    <property type="protein sequence ID" value="GBP64792.1"/>
    <property type="molecule type" value="Genomic_DNA"/>
</dbReference>
<gene>
    <name evidence="1" type="ORF">EVAR_31914_1</name>
</gene>
<name>A0A4C1XP65_EUMVA</name>
<dbReference type="AlphaFoldDB" id="A0A4C1XP65"/>
<organism evidence="1 2">
    <name type="scientific">Eumeta variegata</name>
    <name type="common">Bagworm moth</name>
    <name type="synonym">Eumeta japonica</name>
    <dbReference type="NCBI Taxonomy" id="151549"/>
    <lineage>
        <taxon>Eukaryota</taxon>
        <taxon>Metazoa</taxon>
        <taxon>Ecdysozoa</taxon>
        <taxon>Arthropoda</taxon>
        <taxon>Hexapoda</taxon>
        <taxon>Insecta</taxon>
        <taxon>Pterygota</taxon>
        <taxon>Neoptera</taxon>
        <taxon>Endopterygota</taxon>
        <taxon>Lepidoptera</taxon>
        <taxon>Glossata</taxon>
        <taxon>Ditrysia</taxon>
        <taxon>Tineoidea</taxon>
        <taxon>Psychidae</taxon>
        <taxon>Oiketicinae</taxon>
        <taxon>Eumeta</taxon>
    </lineage>
</organism>
<sequence length="144" mass="15769">MIPIPIALSTCPGSTFNFKAGPDLYPLNRSSYRLCILLHNFLQNVGLGKRINLLLTSQSPSGRRGAAGAADPDAFAECRSARARHVRIEAGAYSLFRVRARGPERLRLKSALLLTSLYVNKNSCAGAIAKKINRGESPEYVFFM</sequence>
<protein>
    <submittedName>
        <fullName evidence="1">Uncharacterized protein</fullName>
    </submittedName>
</protein>
<proteinExistence type="predicted"/>